<dbReference type="SUPFAM" id="SSF160443">
    <property type="entry name" value="SMR domain-like"/>
    <property type="match status" value="1"/>
</dbReference>
<name>A0ABQ8Q9G2_9AGAR</name>
<feature type="domain" description="Smr" evidence="1">
    <location>
        <begin position="58"/>
        <end position="135"/>
    </location>
</feature>
<dbReference type="EMBL" id="MU790667">
    <property type="protein sequence ID" value="KAJ3995142.1"/>
    <property type="molecule type" value="Genomic_DNA"/>
</dbReference>
<dbReference type="InterPro" id="IPR002625">
    <property type="entry name" value="Smr_dom"/>
</dbReference>
<dbReference type="PROSITE" id="PS50828">
    <property type="entry name" value="SMR"/>
    <property type="match status" value="1"/>
</dbReference>
<dbReference type="Proteomes" id="UP001163828">
    <property type="component" value="Unassembled WGS sequence"/>
</dbReference>
<comment type="caution">
    <text evidence="2">The sequence shown here is derived from an EMBL/GenBank/DDBJ whole genome shotgun (WGS) entry which is preliminary data.</text>
</comment>
<dbReference type="PANTHER" id="PTHR47417">
    <property type="entry name" value="SMR DOMAIN-CONTAINING PROTEIN YPL199C"/>
    <property type="match status" value="1"/>
</dbReference>
<dbReference type="InterPro" id="IPR013899">
    <property type="entry name" value="DUF1771"/>
</dbReference>
<evidence type="ECO:0000313" key="2">
    <source>
        <dbReference type="EMBL" id="KAJ3995142.1"/>
    </source>
</evidence>
<proteinExistence type="predicted"/>
<accession>A0ABQ8Q9G2</accession>
<evidence type="ECO:0000259" key="1">
    <source>
        <dbReference type="PROSITE" id="PS50828"/>
    </source>
</evidence>
<dbReference type="PANTHER" id="PTHR47417:SF1">
    <property type="entry name" value="SMR DOMAIN-CONTAINING PROTEIN YPL199C"/>
    <property type="match status" value="1"/>
</dbReference>
<dbReference type="SMART" id="SM00463">
    <property type="entry name" value="SMR"/>
    <property type="match status" value="1"/>
</dbReference>
<protein>
    <recommendedName>
        <fullName evidence="1">Smr domain-containing protein</fullName>
    </recommendedName>
</protein>
<evidence type="ECO:0000313" key="3">
    <source>
        <dbReference type="Proteomes" id="UP001163828"/>
    </source>
</evidence>
<dbReference type="InterPro" id="IPR036063">
    <property type="entry name" value="Smr_dom_sf"/>
</dbReference>
<keyword evidence="3" id="KW-1185">Reference proteome</keyword>
<gene>
    <name evidence="2" type="ORF">F5050DRAFT_353745</name>
</gene>
<reference evidence="2" key="1">
    <citation type="submission" date="2022-08" db="EMBL/GenBank/DDBJ databases">
        <authorList>
            <consortium name="DOE Joint Genome Institute"/>
            <person name="Min B."/>
            <person name="Riley R."/>
            <person name="Sierra-Patev S."/>
            <person name="Naranjo-Ortiz M."/>
            <person name="Looney B."/>
            <person name="Konkel Z."/>
            <person name="Slot J.C."/>
            <person name="Sakamoto Y."/>
            <person name="Steenwyk J.L."/>
            <person name="Rokas A."/>
            <person name="Carro J."/>
            <person name="Camarero S."/>
            <person name="Ferreira P."/>
            <person name="Molpeceres G."/>
            <person name="Ruiz-Duenas F.J."/>
            <person name="Serrano A."/>
            <person name="Henrissat B."/>
            <person name="Drula E."/>
            <person name="Hughes K.W."/>
            <person name="Mata J.L."/>
            <person name="Ishikawa N.K."/>
            <person name="Vargas-Isla R."/>
            <person name="Ushijima S."/>
            <person name="Smith C.A."/>
            <person name="Ahrendt S."/>
            <person name="Andreopoulos W."/>
            <person name="He G."/>
            <person name="Labutti K."/>
            <person name="Lipzen A."/>
            <person name="Ng V."/>
            <person name="Sandor L."/>
            <person name="Barry K."/>
            <person name="Martinez A.T."/>
            <person name="Xiao Y."/>
            <person name="Gibbons J.G."/>
            <person name="Terashima K."/>
            <person name="Hibbett D.S."/>
            <person name="Grigoriev I.V."/>
        </authorList>
    </citation>
    <scope>NUCLEOTIDE SEQUENCE</scope>
    <source>
        <strain evidence="2">TFB10827</strain>
    </source>
</reference>
<dbReference type="SMART" id="SM01162">
    <property type="entry name" value="DUF1771"/>
    <property type="match status" value="1"/>
</dbReference>
<dbReference type="Pfam" id="PF08590">
    <property type="entry name" value="DUF1771"/>
    <property type="match status" value="1"/>
</dbReference>
<dbReference type="InterPro" id="IPR053020">
    <property type="entry name" value="Smr_domain_protein"/>
</dbReference>
<organism evidence="2 3">
    <name type="scientific">Lentinula boryana</name>
    <dbReference type="NCBI Taxonomy" id="40481"/>
    <lineage>
        <taxon>Eukaryota</taxon>
        <taxon>Fungi</taxon>
        <taxon>Dikarya</taxon>
        <taxon>Basidiomycota</taxon>
        <taxon>Agaricomycotina</taxon>
        <taxon>Agaricomycetes</taxon>
        <taxon>Agaricomycetidae</taxon>
        <taxon>Agaricales</taxon>
        <taxon>Marasmiineae</taxon>
        <taxon>Omphalotaceae</taxon>
        <taxon>Lentinula</taxon>
    </lineage>
</organism>
<dbReference type="Gene3D" id="3.30.1370.110">
    <property type="match status" value="1"/>
</dbReference>
<dbReference type="Pfam" id="PF01713">
    <property type="entry name" value="Smr"/>
    <property type="match status" value="1"/>
</dbReference>
<sequence length="150" mass="17049">MTRCSQKRKRAYDRGHYARAEELSEQRKEHQLMMEKLNKQASDWIFFENNKVRKPGEIDLHGLFVEEAIVRVVSAIEDAKRRGDTEILLIVGKGLHSSGGVPKLKDAIEEFIKPQPFLVARSDPTNGGRLIVRLESPDTELLGRTNLLVA</sequence>